<protein>
    <submittedName>
        <fullName evidence="1">Uncharacterized protein</fullName>
    </submittedName>
</protein>
<reference evidence="1 2" key="1">
    <citation type="submission" date="2013-09" db="EMBL/GenBank/DDBJ databases">
        <title>Corchorus capsularis genome sequencing.</title>
        <authorList>
            <person name="Alam M."/>
            <person name="Haque M.S."/>
            <person name="Islam M.S."/>
            <person name="Emdad E.M."/>
            <person name="Islam M.M."/>
            <person name="Ahmed B."/>
            <person name="Halim A."/>
            <person name="Hossen Q.M.M."/>
            <person name="Hossain M.Z."/>
            <person name="Ahmed R."/>
            <person name="Khan M.M."/>
            <person name="Islam R."/>
            <person name="Rashid M.M."/>
            <person name="Khan S.A."/>
            <person name="Rahman M.S."/>
            <person name="Alam M."/>
        </authorList>
    </citation>
    <scope>NUCLEOTIDE SEQUENCE [LARGE SCALE GENOMIC DNA]</scope>
    <source>
        <strain evidence="2">cv. CVL-1</strain>
        <tissue evidence="1">Whole seedling</tissue>
    </source>
</reference>
<gene>
    <name evidence="1" type="ORF">CCACVL1_01928</name>
</gene>
<organism evidence="1 2">
    <name type="scientific">Corchorus capsularis</name>
    <name type="common">Jute</name>
    <dbReference type="NCBI Taxonomy" id="210143"/>
    <lineage>
        <taxon>Eukaryota</taxon>
        <taxon>Viridiplantae</taxon>
        <taxon>Streptophyta</taxon>
        <taxon>Embryophyta</taxon>
        <taxon>Tracheophyta</taxon>
        <taxon>Spermatophyta</taxon>
        <taxon>Magnoliopsida</taxon>
        <taxon>eudicotyledons</taxon>
        <taxon>Gunneridae</taxon>
        <taxon>Pentapetalae</taxon>
        <taxon>rosids</taxon>
        <taxon>malvids</taxon>
        <taxon>Malvales</taxon>
        <taxon>Malvaceae</taxon>
        <taxon>Grewioideae</taxon>
        <taxon>Apeibeae</taxon>
        <taxon>Corchorus</taxon>
    </lineage>
</organism>
<name>A0A1R3KE46_COCAP</name>
<proteinExistence type="predicted"/>
<dbReference type="Proteomes" id="UP000188268">
    <property type="component" value="Unassembled WGS sequence"/>
</dbReference>
<evidence type="ECO:0000313" key="1">
    <source>
        <dbReference type="EMBL" id="OMP05370.1"/>
    </source>
</evidence>
<dbReference type="EMBL" id="AWWV01005399">
    <property type="protein sequence ID" value="OMP05370.1"/>
    <property type="molecule type" value="Genomic_DNA"/>
</dbReference>
<comment type="caution">
    <text evidence="1">The sequence shown here is derived from an EMBL/GenBank/DDBJ whole genome shotgun (WGS) entry which is preliminary data.</text>
</comment>
<keyword evidence="2" id="KW-1185">Reference proteome</keyword>
<evidence type="ECO:0000313" key="2">
    <source>
        <dbReference type="Proteomes" id="UP000188268"/>
    </source>
</evidence>
<sequence>MVAGEEIVDGSGSTSPSRSCTFRFFFANFRCTNGIKENLPRSGLGNS</sequence>
<accession>A0A1R3KE46</accession>
<dbReference type="AlphaFoldDB" id="A0A1R3KE46"/>
<dbReference type="Gramene" id="OMP05370">
    <property type="protein sequence ID" value="OMP05370"/>
    <property type="gene ID" value="CCACVL1_01928"/>
</dbReference>